<feature type="transmembrane region" description="Helical" evidence="6">
    <location>
        <begin position="45"/>
        <end position="65"/>
    </location>
</feature>
<keyword evidence="9" id="KW-1185">Reference proteome</keyword>
<keyword evidence="3 6" id="KW-1133">Transmembrane helix</keyword>
<organism evidence="8 9">
    <name type="scientific">Decorospora gaudefroyi</name>
    <dbReference type="NCBI Taxonomy" id="184978"/>
    <lineage>
        <taxon>Eukaryota</taxon>
        <taxon>Fungi</taxon>
        <taxon>Dikarya</taxon>
        <taxon>Ascomycota</taxon>
        <taxon>Pezizomycotina</taxon>
        <taxon>Dothideomycetes</taxon>
        <taxon>Pleosporomycetidae</taxon>
        <taxon>Pleosporales</taxon>
        <taxon>Pleosporineae</taxon>
        <taxon>Pleosporaceae</taxon>
        <taxon>Decorospora</taxon>
    </lineage>
</organism>
<dbReference type="GO" id="GO:0005886">
    <property type="term" value="C:plasma membrane"/>
    <property type="evidence" value="ECO:0007669"/>
    <property type="project" value="TreeGrafter"/>
</dbReference>
<keyword evidence="2 6" id="KW-0812">Transmembrane</keyword>
<dbReference type="EMBL" id="ML975262">
    <property type="protein sequence ID" value="KAF1837428.1"/>
    <property type="molecule type" value="Genomic_DNA"/>
</dbReference>
<dbReference type="Pfam" id="PF07690">
    <property type="entry name" value="MFS_1"/>
    <property type="match status" value="1"/>
</dbReference>
<name>A0A6A5KJV4_9PLEO</name>
<feature type="transmembrane region" description="Helical" evidence="6">
    <location>
        <begin position="314"/>
        <end position="334"/>
    </location>
</feature>
<accession>A0A6A5KJV4</accession>
<feature type="transmembrane region" description="Helical" evidence="6">
    <location>
        <begin position="447"/>
        <end position="467"/>
    </location>
</feature>
<dbReference type="PANTHER" id="PTHR23502">
    <property type="entry name" value="MAJOR FACILITATOR SUPERFAMILY"/>
    <property type="match status" value="1"/>
</dbReference>
<evidence type="ECO:0000256" key="5">
    <source>
        <dbReference type="SAM" id="MobiDB-lite"/>
    </source>
</evidence>
<dbReference type="GO" id="GO:0022857">
    <property type="term" value="F:transmembrane transporter activity"/>
    <property type="evidence" value="ECO:0007669"/>
    <property type="project" value="InterPro"/>
</dbReference>
<sequence length="519" mass="56826">MASTHPSLPQGHLPTLSAGNAPPTVLNESTSRRHTAYAWSQQRKWTLLTVVAFCQISMNFNAAIYSNAVSPLNTAFGIGNARLGMTAFLIPYAVGCELWAPWSEEVGRWPVMQASLALTNISLLICVFTKTFGGIIAGRVLGGLSSAGGSVTMGMVADMFDKDEQQFAVLWASLFSCLGAVLGGIAGGPVQEFLDWRWNFGIQLILGVATQLLHLLVAKESRATILLDRVAKRQRNMGNDVYGPNETQSRKERFNPKKIGLTILRPFQMLVTEPIVLFLSLLSGFADALIFSFFESYDNVFEQWSFTPTKISLVLIALAGAYTIGYFTFFPVVTRHNARRSKGEHLAPEARLKPLLYHVVLLPIGLLICAFVATGPPLHWAGVVIASILVGIANFAIYYVTIDYMVAAYGPYSASACGGNGFMRDFLAGMCALYTGPMYHNLGIRNAYLVLFGLAVLLCFPVYVFYVKGPEIRAKSKFARRLAEEDEARGNNRDGTQGDGQQAIELMMRPTVSRKTQAV</sequence>
<evidence type="ECO:0000259" key="7">
    <source>
        <dbReference type="PROSITE" id="PS50850"/>
    </source>
</evidence>
<proteinExistence type="predicted"/>
<evidence type="ECO:0000256" key="1">
    <source>
        <dbReference type="ARBA" id="ARBA00004141"/>
    </source>
</evidence>
<dbReference type="PANTHER" id="PTHR23502:SF3">
    <property type="entry name" value="MAJOR FACILITATOR SUPERFAMILY (MFS) PROFILE DOMAIN-CONTAINING PROTEIN-RELATED"/>
    <property type="match status" value="1"/>
</dbReference>
<dbReference type="InterPro" id="IPR020846">
    <property type="entry name" value="MFS_dom"/>
</dbReference>
<protein>
    <submittedName>
        <fullName evidence="8">MFS general substrate transporter</fullName>
    </submittedName>
</protein>
<feature type="transmembrane region" description="Helical" evidence="6">
    <location>
        <begin position="143"/>
        <end position="160"/>
    </location>
</feature>
<comment type="subcellular location">
    <subcellularLocation>
        <location evidence="1">Membrane</location>
        <topology evidence="1">Multi-pass membrane protein</topology>
    </subcellularLocation>
</comment>
<keyword evidence="4 6" id="KW-0472">Membrane</keyword>
<gene>
    <name evidence="8" type="ORF">BDW02DRAFT_566088</name>
</gene>
<dbReference type="InterPro" id="IPR036259">
    <property type="entry name" value="MFS_trans_sf"/>
</dbReference>
<feature type="transmembrane region" description="Helical" evidence="6">
    <location>
        <begin position="167"/>
        <end position="186"/>
    </location>
</feature>
<evidence type="ECO:0000313" key="9">
    <source>
        <dbReference type="Proteomes" id="UP000800040"/>
    </source>
</evidence>
<reference evidence="8" key="1">
    <citation type="submission" date="2020-01" db="EMBL/GenBank/DDBJ databases">
        <authorList>
            <consortium name="DOE Joint Genome Institute"/>
            <person name="Haridas S."/>
            <person name="Albert R."/>
            <person name="Binder M."/>
            <person name="Bloem J."/>
            <person name="Labutti K."/>
            <person name="Salamov A."/>
            <person name="Andreopoulos B."/>
            <person name="Baker S.E."/>
            <person name="Barry K."/>
            <person name="Bills G."/>
            <person name="Bluhm B.H."/>
            <person name="Cannon C."/>
            <person name="Castanera R."/>
            <person name="Culley D.E."/>
            <person name="Daum C."/>
            <person name="Ezra D."/>
            <person name="Gonzalez J.B."/>
            <person name="Henrissat B."/>
            <person name="Kuo A."/>
            <person name="Liang C."/>
            <person name="Lipzen A."/>
            <person name="Lutzoni F."/>
            <person name="Magnuson J."/>
            <person name="Mondo S."/>
            <person name="Nolan M."/>
            <person name="Ohm R."/>
            <person name="Pangilinan J."/>
            <person name="Park H.-J."/>
            <person name="Ramirez L."/>
            <person name="Alfaro M."/>
            <person name="Sun H."/>
            <person name="Tritt A."/>
            <person name="Yoshinaga Y."/>
            <person name="Zwiers L.-H."/>
            <person name="Turgeon B.G."/>
            <person name="Goodwin S.B."/>
            <person name="Spatafora J.W."/>
            <person name="Crous P.W."/>
            <person name="Grigoriev I.V."/>
        </authorList>
    </citation>
    <scope>NUCLEOTIDE SEQUENCE</scope>
    <source>
        <strain evidence="8">P77</strain>
    </source>
</reference>
<dbReference type="Proteomes" id="UP000800040">
    <property type="component" value="Unassembled WGS sequence"/>
</dbReference>
<dbReference type="AlphaFoldDB" id="A0A6A5KJV4"/>
<evidence type="ECO:0000256" key="3">
    <source>
        <dbReference type="ARBA" id="ARBA00022989"/>
    </source>
</evidence>
<evidence type="ECO:0000313" key="8">
    <source>
        <dbReference type="EMBL" id="KAF1837428.1"/>
    </source>
</evidence>
<dbReference type="OrthoDB" id="5376138at2759"/>
<dbReference type="InterPro" id="IPR011701">
    <property type="entry name" value="MFS"/>
</dbReference>
<feature type="transmembrane region" description="Helical" evidence="6">
    <location>
        <begin position="275"/>
        <end position="294"/>
    </location>
</feature>
<dbReference type="PROSITE" id="PS50850">
    <property type="entry name" value="MFS"/>
    <property type="match status" value="1"/>
</dbReference>
<feature type="transmembrane region" description="Helical" evidence="6">
    <location>
        <begin position="380"/>
        <end position="400"/>
    </location>
</feature>
<dbReference type="SUPFAM" id="SSF103473">
    <property type="entry name" value="MFS general substrate transporter"/>
    <property type="match status" value="1"/>
</dbReference>
<feature type="transmembrane region" description="Helical" evidence="6">
    <location>
        <begin position="114"/>
        <end position="137"/>
    </location>
</feature>
<feature type="region of interest" description="Disordered" evidence="5">
    <location>
        <begin position="1"/>
        <end position="27"/>
    </location>
</feature>
<feature type="domain" description="Major facilitator superfamily (MFS) profile" evidence="7">
    <location>
        <begin position="47"/>
        <end position="471"/>
    </location>
</feature>
<evidence type="ECO:0000256" key="4">
    <source>
        <dbReference type="ARBA" id="ARBA00023136"/>
    </source>
</evidence>
<dbReference type="FunFam" id="1.20.1250.20:FF:000088">
    <property type="entry name" value="MFS multidrug transporter, putative"/>
    <property type="match status" value="1"/>
</dbReference>
<evidence type="ECO:0000256" key="2">
    <source>
        <dbReference type="ARBA" id="ARBA00022692"/>
    </source>
</evidence>
<feature type="transmembrane region" description="Helical" evidence="6">
    <location>
        <begin position="355"/>
        <end position="374"/>
    </location>
</feature>
<dbReference type="Gene3D" id="1.20.1250.20">
    <property type="entry name" value="MFS general substrate transporter like domains"/>
    <property type="match status" value="1"/>
</dbReference>
<evidence type="ECO:0000256" key="6">
    <source>
        <dbReference type="SAM" id="Phobius"/>
    </source>
</evidence>